<feature type="domain" description="ABM" evidence="1">
    <location>
        <begin position="4"/>
        <end position="67"/>
    </location>
</feature>
<dbReference type="Gene3D" id="3.30.70.100">
    <property type="match status" value="1"/>
</dbReference>
<protein>
    <recommendedName>
        <fullName evidence="1">ABM domain-containing protein</fullName>
    </recommendedName>
</protein>
<dbReference type="Pfam" id="PF03992">
    <property type="entry name" value="ABM"/>
    <property type="match status" value="1"/>
</dbReference>
<dbReference type="InterPro" id="IPR007138">
    <property type="entry name" value="ABM_dom"/>
</dbReference>
<dbReference type="Proteomes" id="UP000037843">
    <property type="component" value="Unassembled WGS sequence"/>
</dbReference>
<proteinExistence type="predicted"/>
<dbReference type="GeneID" id="45766688"/>
<evidence type="ECO:0000313" key="3">
    <source>
        <dbReference type="Proteomes" id="UP000037843"/>
    </source>
</evidence>
<organism evidence="2 3">
    <name type="scientific">Mycobacteroides immunogenum</name>
    <dbReference type="NCBI Taxonomy" id="83262"/>
    <lineage>
        <taxon>Bacteria</taxon>
        <taxon>Bacillati</taxon>
        <taxon>Actinomycetota</taxon>
        <taxon>Actinomycetes</taxon>
        <taxon>Mycobacteriales</taxon>
        <taxon>Mycobacteriaceae</taxon>
        <taxon>Mycobacteroides</taxon>
    </lineage>
</organism>
<dbReference type="InterPro" id="IPR011008">
    <property type="entry name" value="Dimeric_a/b-barrel"/>
</dbReference>
<dbReference type="EMBL" id="LJFO01000011">
    <property type="protein sequence ID" value="KPG07618.1"/>
    <property type="molecule type" value="Genomic_DNA"/>
</dbReference>
<dbReference type="RefSeq" id="WP_054173179.1">
    <property type="nucleotide sequence ID" value="NZ_CP011530.1"/>
</dbReference>
<dbReference type="AlphaFoldDB" id="A0A7V8LM91"/>
<evidence type="ECO:0000259" key="1">
    <source>
        <dbReference type="Pfam" id="PF03992"/>
    </source>
</evidence>
<dbReference type="SUPFAM" id="SSF54909">
    <property type="entry name" value="Dimeric alpha+beta barrel"/>
    <property type="match status" value="1"/>
</dbReference>
<gene>
    <name evidence="2" type="ORF">AN908_19105</name>
</gene>
<evidence type="ECO:0000313" key="2">
    <source>
        <dbReference type="EMBL" id="KPG07618.1"/>
    </source>
</evidence>
<reference evidence="2 3" key="1">
    <citation type="submission" date="2015-09" db="EMBL/GenBank/DDBJ databases">
        <title>Genome Sequences of Mycobacterium immunogenum Isolates, Recuperated from a Chloraminated Drinking Water Distribution System Simulator Subjected to Episodes of Nitrification.</title>
        <authorList>
            <person name="Gomez-Alvarez V."/>
            <person name="Revetta R.P."/>
        </authorList>
    </citation>
    <scope>NUCLEOTIDE SEQUENCE [LARGE SCALE GENOMIC DNA]</scope>
    <source>
        <strain evidence="2 3">H008</strain>
    </source>
</reference>
<dbReference type="OrthoDB" id="7867302at2"/>
<sequence length="97" mass="11588">MTVQVIMELTVKENRHADFREFMVKILPHSRSYKGCVCIELVRNQDNPAHLLVMEKWNGRQDYERYLSWRMESGLMNEIAEMIEDQPKLQFFDPIGL</sequence>
<accession>A0A7V8LM91</accession>
<name>A0A7V8LM91_9MYCO</name>
<comment type="caution">
    <text evidence="2">The sequence shown here is derived from an EMBL/GenBank/DDBJ whole genome shotgun (WGS) entry which is preliminary data.</text>
</comment>